<protein>
    <submittedName>
        <fullName evidence="8">Uncharacterized protein</fullName>
    </submittedName>
</protein>
<feature type="domain" description="PRD" evidence="7">
    <location>
        <begin position="295"/>
        <end position="402"/>
    </location>
</feature>
<dbReference type="PROSITE" id="PS51099">
    <property type="entry name" value="PTS_EIIB_TYPE_2"/>
    <property type="match status" value="1"/>
</dbReference>
<dbReference type="AlphaFoldDB" id="A0A2T3G1K5"/>
<reference evidence="9" key="1">
    <citation type="submission" date="2018-03" db="EMBL/GenBank/DDBJ databases">
        <title>Lachnoclostridium SNUG30370 gen.nov., sp.nov., isolated from human faeces.</title>
        <authorList>
            <person name="Seo B."/>
            <person name="Jeon K."/>
            <person name="Ko G."/>
        </authorList>
    </citation>
    <scope>NUCLEOTIDE SEQUENCE [LARGE SCALE GENOMIC DNA]</scope>
    <source>
        <strain evidence="9">SNUG30370</strain>
    </source>
</reference>
<keyword evidence="1" id="KW-0808">Transferase</keyword>
<dbReference type="PANTHER" id="PTHR30185">
    <property type="entry name" value="CRYPTIC BETA-GLUCOSIDE BGL OPERON ANTITERMINATOR"/>
    <property type="match status" value="1"/>
</dbReference>
<evidence type="ECO:0000256" key="1">
    <source>
        <dbReference type="ARBA" id="ARBA00022679"/>
    </source>
</evidence>
<evidence type="ECO:0000256" key="2">
    <source>
        <dbReference type="ARBA" id="ARBA00022737"/>
    </source>
</evidence>
<dbReference type="InterPro" id="IPR013196">
    <property type="entry name" value="HTH_11"/>
</dbReference>
<dbReference type="RefSeq" id="WP_106987517.1">
    <property type="nucleotide sequence ID" value="NZ_DBGDQT010000025.1"/>
</dbReference>
<evidence type="ECO:0000313" key="9">
    <source>
        <dbReference type="Proteomes" id="UP000241201"/>
    </source>
</evidence>
<dbReference type="InterPro" id="IPR002178">
    <property type="entry name" value="PTS_EIIA_type-2_dom"/>
</dbReference>
<dbReference type="GO" id="GO:0009401">
    <property type="term" value="P:phosphoenolpyruvate-dependent sugar phosphotransferase system"/>
    <property type="evidence" value="ECO:0007669"/>
    <property type="project" value="InterPro"/>
</dbReference>
<dbReference type="Gene3D" id="3.40.930.10">
    <property type="entry name" value="Mannitol-specific EII, Chain A"/>
    <property type="match status" value="1"/>
</dbReference>
<dbReference type="InterPro" id="IPR036095">
    <property type="entry name" value="PTS_EIIB-like_sf"/>
</dbReference>
<dbReference type="Pfam" id="PF00874">
    <property type="entry name" value="PRD"/>
    <property type="match status" value="2"/>
</dbReference>
<evidence type="ECO:0000259" key="6">
    <source>
        <dbReference type="PROSITE" id="PS51099"/>
    </source>
</evidence>
<keyword evidence="4" id="KW-0010">Activator</keyword>
<dbReference type="GeneID" id="77470350"/>
<dbReference type="SUPFAM" id="SSF46785">
    <property type="entry name" value="Winged helix' DNA-binding domain"/>
    <property type="match status" value="1"/>
</dbReference>
<dbReference type="SUPFAM" id="SSF63520">
    <property type="entry name" value="PTS-regulatory domain, PRD"/>
    <property type="match status" value="2"/>
</dbReference>
<dbReference type="PANTHER" id="PTHR30185:SF13">
    <property type="entry name" value="LICABCH OPERON REGULATOR-RELATED"/>
    <property type="match status" value="1"/>
</dbReference>
<keyword evidence="9" id="KW-1185">Reference proteome</keyword>
<accession>A0A2T3G1K5</accession>
<dbReference type="Pfam" id="PF00359">
    <property type="entry name" value="PTS_EIIA_2"/>
    <property type="match status" value="1"/>
</dbReference>
<dbReference type="InterPro" id="IPR011608">
    <property type="entry name" value="PRD"/>
</dbReference>
<dbReference type="InterPro" id="IPR050661">
    <property type="entry name" value="BglG_antiterminators"/>
</dbReference>
<dbReference type="SUPFAM" id="SSF55804">
    <property type="entry name" value="Phoshotransferase/anion transport protein"/>
    <property type="match status" value="1"/>
</dbReference>
<dbReference type="Proteomes" id="UP000241201">
    <property type="component" value="Unassembled WGS sequence"/>
</dbReference>
<dbReference type="Gene3D" id="1.10.1790.10">
    <property type="entry name" value="PRD domain"/>
    <property type="match status" value="2"/>
</dbReference>
<keyword evidence="5" id="KW-0804">Transcription</keyword>
<evidence type="ECO:0000256" key="3">
    <source>
        <dbReference type="ARBA" id="ARBA00023015"/>
    </source>
</evidence>
<dbReference type="InterPro" id="IPR036390">
    <property type="entry name" value="WH_DNA-bd_sf"/>
</dbReference>
<evidence type="ECO:0000256" key="5">
    <source>
        <dbReference type="ARBA" id="ARBA00023163"/>
    </source>
</evidence>
<sequence>MNERNYTILKYLKENGEYVTSENLSALCNVSTKTILKDIKLINEDMKSTKNYIDVKTSQGLKLVINNVDEFINLCNSYRSLQDSFVFSVNEREDWIQKYLIESNDWVKSETLCEMLFVSASVLSQNLKGIRKSLSKYDLKLVQKPHYGMRVEGREFNKRLCLAAIYISYIDQRDDFPGNQFNSNDLLMIQNISQILENVMVKYQISMSEVSVQNFIIVIFVSLKRIKQGILLKATEEMIIDISRWTDSVVAVELAKQIHKHLGIEMSDQEIVSLSIHLASKRIIRNFDESIHRIIKDFDVNQIVNTMLVNIQSQWHIDFSNDNELRDYLLLHLIPLEVRSRYNVVLRNPLIDKIKQQNILAYQLAVAACSHLVDYHRNNLSDEEIGYIALHLELALLRKKIKDKKNILVMCGVGRGTSSTLAYQIKEMYGKFINEIQTVDYIGIKSYDFEDVDFLITSTPIKNKLPIPVIEVNYFLNNNDKKRILSFLDDQDSFHMQEVIKRNLIIKNINEETKEGVLSYIIKNTLGNESISKNLIEEDCIGNYELENMLAILSCCVDEPKTKIIIGILSKPILWNKKKVQLVIIPLIGKNIGIKILDLYKELSYFADNSNYIKRIIKKQDQEEIIKIFNDIELKI</sequence>
<dbReference type="EMBL" id="PYLP01000003">
    <property type="protein sequence ID" value="PST41397.1"/>
    <property type="molecule type" value="Genomic_DNA"/>
</dbReference>
<keyword evidence="2" id="KW-0677">Repeat</keyword>
<dbReference type="GO" id="GO:0008982">
    <property type="term" value="F:protein-N(PI)-phosphohistidine-sugar phosphotransferase activity"/>
    <property type="evidence" value="ECO:0007669"/>
    <property type="project" value="InterPro"/>
</dbReference>
<dbReference type="InterPro" id="IPR036634">
    <property type="entry name" value="PRD_sf"/>
</dbReference>
<gene>
    <name evidence="8" type="ORF">C7U55_04455</name>
</gene>
<feature type="domain" description="PTS EIIB type-2" evidence="6">
    <location>
        <begin position="405"/>
        <end position="496"/>
    </location>
</feature>
<evidence type="ECO:0000259" key="7">
    <source>
        <dbReference type="PROSITE" id="PS51372"/>
    </source>
</evidence>
<dbReference type="SUPFAM" id="SSF52794">
    <property type="entry name" value="PTS system IIB component-like"/>
    <property type="match status" value="1"/>
</dbReference>
<feature type="domain" description="PRD" evidence="7">
    <location>
        <begin position="183"/>
        <end position="288"/>
    </location>
</feature>
<organism evidence="8 9">
    <name type="scientific">Faecalibacillus faecis</name>
    <dbReference type="NCBI Taxonomy" id="1982628"/>
    <lineage>
        <taxon>Bacteria</taxon>
        <taxon>Bacillati</taxon>
        <taxon>Bacillota</taxon>
        <taxon>Erysipelotrichia</taxon>
        <taxon>Erysipelotrichales</taxon>
        <taxon>Coprobacillaceae</taxon>
        <taxon>Faecalibacillus</taxon>
    </lineage>
</organism>
<dbReference type="InterPro" id="IPR036388">
    <property type="entry name" value="WH-like_DNA-bd_sf"/>
</dbReference>
<comment type="caution">
    <text evidence="8">The sequence shown here is derived from an EMBL/GenBank/DDBJ whole genome shotgun (WGS) entry which is preliminary data.</text>
</comment>
<evidence type="ECO:0000256" key="4">
    <source>
        <dbReference type="ARBA" id="ARBA00023159"/>
    </source>
</evidence>
<proteinExistence type="predicted"/>
<dbReference type="InterPro" id="IPR007737">
    <property type="entry name" value="Mga_HTH"/>
</dbReference>
<dbReference type="Pfam" id="PF05043">
    <property type="entry name" value="Mga"/>
    <property type="match status" value="1"/>
</dbReference>
<dbReference type="Pfam" id="PF08279">
    <property type="entry name" value="HTH_11"/>
    <property type="match status" value="1"/>
</dbReference>
<dbReference type="Gene3D" id="1.10.10.10">
    <property type="entry name" value="Winged helix-like DNA-binding domain superfamily/Winged helix DNA-binding domain"/>
    <property type="match status" value="1"/>
</dbReference>
<name>A0A2T3G1K5_9FIRM</name>
<dbReference type="InterPro" id="IPR013011">
    <property type="entry name" value="PTS_EIIB_2"/>
</dbReference>
<evidence type="ECO:0000313" key="8">
    <source>
        <dbReference type="EMBL" id="PST41397.1"/>
    </source>
</evidence>
<dbReference type="PROSITE" id="PS51372">
    <property type="entry name" value="PRD_2"/>
    <property type="match status" value="2"/>
</dbReference>
<dbReference type="Gene3D" id="3.40.50.2300">
    <property type="match status" value="1"/>
</dbReference>
<dbReference type="GO" id="GO:0006355">
    <property type="term" value="P:regulation of DNA-templated transcription"/>
    <property type="evidence" value="ECO:0007669"/>
    <property type="project" value="InterPro"/>
</dbReference>
<dbReference type="InterPro" id="IPR016152">
    <property type="entry name" value="PTrfase/Anion_transptr"/>
</dbReference>
<keyword evidence="3" id="KW-0805">Transcription regulation</keyword>
<dbReference type="CDD" id="cd05568">
    <property type="entry name" value="PTS_IIB_bgl_like"/>
    <property type="match status" value="1"/>
</dbReference>